<reference evidence="2" key="2">
    <citation type="submission" date="2021-10" db="EMBL/GenBank/DDBJ databases">
        <title>Phylogenomics reveals ancestral predisposition of the termite-cultivated fungus Termitomyces towards a domesticated lifestyle.</title>
        <authorList>
            <person name="Auxier B."/>
            <person name="Grum-Grzhimaylo A."/>
            <person name="Cardenas M.E."/>
            <person name="Lodge J.D."/>
            <person name="Laessoe T."/>
            <person name="Pedersen O."/>
            <person name="Smith M.E."/>
            <person name="Kuyper T.W."/>
            <person name="Franco-Molano E.A."/>
            <person name="Baroni T.J."/>
            <person name="Aanen D.K."/>
        </authorList>
    </citation>
    <scope>NUCLEOTIDE SEQUENCE</scope>
    <source>
        <strain evidence="2">D49</strain>
    </source>
</reference>
<feature type="region of interest" description="Disordered" evidence="1">
    <location>
        <begin position="1"/>
        <end position="23"/>
    </location>
</feature>
<comment type="caution">
    <text evidence="2">The sequence shown here is derived from an EMBL/GenBank/DDBJ whole genome shotgun (WGS) entry which is preliminary data.</text>
</comment>
<proteinExistence type="predicted"/>
<dbReference type="Proteomes" id="UP000717328">
    <property type="component" value="Unassembled WGS sequence"/>
</dbReference>
<evidence type="ECO:0000313" key="2">
    <source>
        <dbReference type="EMBL" id="KAG5637673.1"/>
    </source>
</evidence>
<sequence length="134" mass="14865">MSRNNSDVAGTSGTVSSKKGRVTNPSNVKLYVETVLKPKKSYEKIQAYINDQQEAANKYVETPELKKLNEHFDNQLLAAQHLKTRAETGTGLIGRAALANDVLRAKRKIDEQKNSFENGTQLKSDIVLGEKVHP</sequence>
<evidence type="ECO:0000313" key="3">
    <source>
        <dbReference type="Proteomes" id="UP000717328"/>
    </source>
</evidence>
<gene>
    <name evidence="2" type="ORF">H0H81_003641</name>
</gene>
<organism evidence="2 3">
    <name type="scientific">Sphagnurus paluster</name>
    <dbReference type="NCBI Taxonomy" id="117069"/>
    <lineage>
        <taxon>Eukaryota</taxon>
        <taxon>Fungi</taxon>
        <taxon>Dikarya</taxon>
        <taxon>Basidiomycota</taxon>
        <taxon>Agaricomycotina</taxon>
        <taxon>Agaricomycetes</taxon>
        <taxon>Agaricomycetidae</taxon>
        <taxon>Agaricales</taxon>
        <taxon>Tricholomatineae</taxon>
        <taxon>Lyophyllaceae</taxon>
        <taxon>Sphagnurus</taxon>
    </lineage>
</organism>
<dbReference type="EMBL" id="JABCKI010005811">
    <property type="protein sequence ID" value="KAG5637673.1"/>
    <property type="molecule type" value="Genomic_DNA"/>
</dbReference>
<dbReference type="AlphaFoldDB" id="A0A9P7FT55"/>
<name>A0A9P7FT55_9AGAR</name>
<keyword evidence="3" id="KW-1185">Reference proteome</keyword>
<accession>A0A9P7FT55</accession>
<reference evidence="2" key="1">
    <citation type="submission" date="2021-02" db="EMBL/GenBank/DDBJ databases">
        <authorList>
            <person name="Nieuwenhuis M."/>
            <person name="Van De Peppel L.J.J."/>
        </authorList>
    </citation>
    <scope>NUCLEOTIDE SEQUENCE</scope>
    <source>
        <strain evidence="2">D49</strain>
    </source>
</reference>
<protein>
    <submittedName>
        <fullName evidence="2">Uncharacterized protein</fullName>
    </submittedName>
</protein>
<evidence type="ECO:0000256" key="1">
    <source>
        <dbReference type="SAM" id="MobiDB-lite"/>
    </source>
</evidence>